<reference evidence="1" key="1">
    <citation type="journal article" date="2023" name="Mol. Biol. Evol.">
        <title>Third-Generation Sequencing Reveals the Adaptive Role of the Epigenome in Three Deep-Sea Polychaetes.</title>
        <authorList>
            <person name="Perez M."/>
            <person name="Aroh O."/>
            <person name="Sun Y."/>
            <person name="Lan Y."/>
            <person name="Juniper S.K."/>
            <person name="Young C.R."/>
            <person name="Angers B."/>
            <person name="Qian P.Y."/>
        </authorList>
    </citation>
    <scope>NUCLEOTIDE SEQUENCE</scope>
    <source>
        <strain evidence="1">P08H-3</strain>
    </source>
</reference>
<accession>A0AAD9JGK6</accession>
<comment type="caution">
    <text evidence="1">The sequence shown here is derived from an EMBL/GenBank/DDBJ whole genome shotgun (WGS) entry which is preliminary data.</text>
</comment>
<sequence length="49" mass="5867">MCSYYFISYKQIIVSVFYLHCVLLPFPSKYRCSIFSGLMIHNIIFSHKK</sequence>
<keyword evidence="2" id="KW-1185">Reference proteome</keyword>
<proteinExistence type="predicted"/>
<organism evidence="1 2">
    <name type="scientific">Paralvinella palmiformis</name>
    <dbReference type="NCBI Taxonomy" id="53620"/>
    <lineage>
        <taxon>Eukaryota</taxon>
        <taxon>Metazoa</taxon>
        <taxon>Spiralia</taxon>
        <taxon>Lophotrochozoa</taxon>
        <taxon>Annelida</taxon>
        <taxon>Polychaeta</taxon>
        <taxon>Sedentaria</taxon>
        <taxon>Canalipalpata</taxon>
        <taxon>Terebellida</taxon>
        <taxon>Terebelliformia</taxon>
        <taxon>Alvinellidae</taxon>
        <taxon>Paralvinella</taxon>
    </lineage>
</organism>
<gene>
    <name evidence="1" type="ORF">LSH36_335g03112</name>
</gene>
<name>A0AAD9JGK6_9ANNE</name>
<protein>
    <submittedName>
        <fullName evidence="1">Uncharacterized protein</fullName>
    </submittedName>
</protein>
<dbReference type="Proteomes" id="UP001208570">
    <property type="component" value="Unassembled WGS sequence"/>
</dbReference>
<evidence type="ECO:0000313" key="1">
    <source>
        <dbReference type="EMBL" id="KAK2152286.1"/>
    </source>
</evidence>
<dbReference type="AlphaFoldDB" id="A0AAD9JGK6"/>
<dbReference type="EMBL" id="JAODUP010000334">
    <property type="protein sequence ID" value="KAK2152286.1"/>
    <property type="molecule type" value="Genomic_DNA"/>
</dbReference>
<evidence type="ECO:0000313" key="2">
    <source>
        <dbReference type="Proteomes" id="UP001208570"/>
    </source>
</evidence>